<dbReference type="InterPro" id="IPR036291">
    <property type="entry name" value="NAD(P)-bd_dom_sf"/>
</dbReference>
<dbReference type="PANTHER" id="PTHR47129">
    <property type="entry name" value="QUINONE OXIDOREDUCTASE 2"/>
    <property type="match status" value="1"/>
</dbReference>
<gene>
    <name evidence="2" type="ORF">INT44_004903</name>
</gene>
<dbReference type="EMBL" id="JAEPRA010000003">
    <property type="protein sequence ID" value="KAG2187231.1"/>
    <property type="molecule type" value="Genomic_DNA"/>
</dbReference>
<accession>A0A8H7Q9G6</accession>
<protein>
    <recommendedName>
        <fullName evidence="1">NmrA-like domain-containing protein</fullName>
    </recommendedName>
</protein>
<feature type="domain" description="NmrA-like" evidence="1">
    <location>
        <begin position="3"/>
        <end position="273"/>
    </location>
</feature>
<sequence>MLVLTGTSGNLGGGVLQNILEKELIPTSELRISAYNTDAVPAIAKKAGIEVRHGNYEKPETLVSSFTGADTLFLVSYPSVSEERFAHHKAAIDAAKQAGVSHVIYTSLTYGGPTGEDTIAGVMKAHVNTVKYLKGSELTYTIVREASYAEIWSISAGFLQLDDSNKEFDIVVPGNGGNTWASRDELAEATAIIVANKDKYKNQSISLTGPRSTTITEIGTLLQEHTGRKVNVKIVSAEEAIAYHKEHHSLPPEQEFVLESWVSWFKANDRGEGIIVDPAMEKLLGRKPKGLKEMASEIFKVNQKLETTDFENYTK</sequence>
<evidence type="ECO:0000313" key="3">
    <source>
        <dbReference type="Proteomes" id="UP000612746"/>
    </source>
</evidence>
<dbReference type="OrthoDB" id="3358371at2759"/>
<evidence type="ECO:0000313" key="2">
    <source>
        <dbReference type="EMBL" id="KAG2187231.1"/>
    </source>
</evidence>
<comment type="caution">
    <text evidence="2">The sequence shown here is derived from an EMBL/GenBank/DDBJ whole genome shotgun (WGS) entry which is preliminary data.</text>
</comment>
<dbReference type="InterPro" id="IPR008030">
    <property type="entry name" value="NmrA-like"/>
</dbReference>
<reference evidence="2" key="1">
    <citation type="submission" date="2020-12" db="EMBL/GenBank/DDBJ databases">
        <title>Metabolic potential, ecology and presence of endohyphal bacteria is reflected in genomic diversity of Mucoromycotina.</title>
        <authorList>
            <person name="Muszewska A."/>
            <person name="Okrasinska A."/>
            <person name="Steczkiewicz K."/>
            <person name="Drgas O."/>
            <person name="Orlowska M."/>
            <person name="Perlinska-Lenart U."/>
            <person name="Aleksandrzak-Piekarczyk T."/>
            <person name="Szatraj K."/>
            <person name="Zielenkiewicz U."/>
            <person name="Pilsyk S."/>
            <person name="Malc E."/>
            <person name="Mieczkowski P."/>
            <person name="Kruszewska J.S."/>
            <person name="Biernat P."/>
            <person name="Pawlowska J."/>
        </authorList>
    </citation>
    <scope>NUCLEOTIDE SEQUENCE</scope>
    <source>
        <strain evidence="2">WA0000051536</strain>
    </source>
</reference>
<dbReference type="PANTHER" id="PTHR47129:SF1">
    <property type="entry name" value="NMRA-LIKE DOMAIN-CONTAINING PROTEIN"/>
    <property type="match status" value="1"/>
</dbReference>
<keyword evidence="3" id="KW-1185">Reference proteome</keyword>
<dbReference type="Proteomes" id="UP000612746">
    <property type="component" value="Unassembled WGS sequence"/>
</dbReference>
<name>A0A8H7Q9G6_9FUNG</name>
<dbReference type="Gene3D" id="3.40.50.720">
    <property type="entry name" value="NAD(P)-binding Rossmann-like Domain"/>
    <property type="match status" value="1"/>
</dbReference>
<dbReference type="Pfam" id="PF05368">
    <property type="entry name" value="NmrA"/>
    <property type="match status" value="1"/>
</dbReference>
<evidence type="ECO:0000259" key="1">
    <source>
        <dbReference type="Pfam" id="PF05368"/>
    </source>
</evidence>
<proteinExistence type="predicted"/>
<organism evidence="2 3">
    <name type="scientific">Umbelopsis vinacea</name>
    <dbReference type="NCBI Taxonomy" id="44442"/>
    <lineage>
        <taxon>Eukaryota</taxon>
        <taxon>Fungi</taxon>
        <taxon>Fungi incertae sedis</taxon>
        <taxon>Mucoromycota</taxon>
        <taxon>Mucoromycotina</taxon>
        <taxon>Umbelopsidomycetes</taxon>
        <taxon>Umbelopsidales</taxon>
        <taxon>Umbelopsidaceae</taxon>
        <taxon>Umbelopsis</taxon>
    </lineage>
</organism>
<dbReference type="InterPro" id="IPR052718">
    <property type="entry name" value="NmrA-type_oxidoreductase"/>
</dbReference>
<dbReference type="Gene3D" id="3.90.25.10">
    <property type="entry name" value="UDP-galactose 4-epimerase, domain 1"/>
    <property type="match status" value="1"/>
</dbReference>
<dbReference type="SUPFAM" id="SSF51735">
    <property type="entry name" value="NAD(P)-binding Rossmann-fold domains"/>
    <property type="match status" value="1"/>
</dbReference>
<dbReference type="AlphaFoldDB" id="A0A8H7Q9G6"/>